<reference evidence="1" key="1">
    <citation type="submission" date="2014-09" db="EMBL/GenBank/DDBJ databases">
        <authorList>
            <person name="Magalhaes I.L.F."/>
            <person name="Oliveira U."/>
            <person name="Santos F.R."/>
            <person name="Vidigal T.H.D.A."/>
            <person name="Brescovit A.D."/>
            <person name="Santos A.J."/>
        </authorList>
    </citation>
    <scope>NUCLEOTIDE SEQUENCE</scope>
    <source>
        <tissue evidence="1">Shoot tissue taken approximately 20 cm above the soil surface</tissue>
    </source>
</reference>
<evidence type="ECO:0000313" key="1">
    <source>
        <dbReference type="EMBL" id="JAD96408.1"/>
    </source>
</evidence>
<protein>
    <submittedName>
        <fullName evidence="1">Uncharacterized protein</fullName>
    </submittedName>
</protein>
<name>A0A0A9EBJ5_ARUDO</name>
<dbReference type="AlphaFoldDB" id="A0A0A9EBJ5"/>
<reference evidence="1" key="2">
    <citation type="journal article" date="2015" name="Data Brief">
        <title>Shoot transcriptome of the giant reed, Arundo donax.</title>
        <authorList>
            <person name="Barrero R.A."/>
            <person name="Guerrero F.D."/>
            <person name="Moolhuijzen P."/>
            <person name="Goolsby J.A."/>
            <person name="Tidwell J."/>
            <person name="Bellgard S.E."/>
            <person name="Bellgard M.I."/>
        </authorList>
    </citation>
    <scope>NUCLEOTIDE SEQUENCE</scope>
    <source>
        <tissue evidence="1">Shoot tissue taken approximately 20 cm above the soil surface</tissue>
    </source>
</reference>
<dbReference type="EMBL" id="GBRH01201487">
    <property type="protein sequence ID" value="JAD96408.1"/>
    <property type="molecule type" value="Transcribed_RNA"/>
</dbReference>
<proteinExistence type="predicted"/>
<accession>A0A0A9EBJ5</accession>
<sequence length="123" mass="14578">MTYAFHFIHNENICHHFTYSITELYKRDKRTSLYAFTFIRLHVYLAYIFTDTQLWYTNSCMSSLTHTFPSVIVDTHRPILGLISTLPCEPAYILDIWEYLCSHLDCIIKCAICTWAHILLYEA</sequence>
<organism evidence="1">
    <name type="scientific">Arundo donax</name>
    <name type="common">Giant reed</name>
    <name type="synonym">Donax arundinaceus</name>
    <dbReference type="NCBI Taxonomy" id="35708"/>
    <lineage>
        <taxon>Eukaryota</taxon>
        <taxon>Viridiplantae</taxon>
        <taxon>Streptophyta</taxon>
        <taxon>Embryophyta</taxon>
        <taxon>Tracheophyta</taxon>
        <taxon>Spermatophyta</taxon>
        <taxon>Magnoliopsida</taxon>
        <taxon>Liliopsida</taxon>
        <taxon>Poales</taxon>
        <taxon>Poaceae</taxon>
        <taxon>PACMAD clade</taxon>
        <taxon>Arundinoideae</taxon>
        <taxon>Arundineae</taxon>
        <taxon>Arundo</taxon>
    </lineage>
</organism>